<dbReference type="OrthoDB" id="10261408at2759"/>
<dbReference type="Proteomes" id="UP001165121">
    <property type="component" value="Unassembled WGS sequence"/>
</dbReference>
<dbReference type="AlphaFoldDB" id="A0A9W6Y8N3"/>
<proteinExistence type="predicted"/>
<name>A0A9W6Y8N3_9STRA</name>
<evidence type="ECO:0000313" key="1">
    <source>
        <dbReference type="EMBL" id="GMF59514.1"/>
    </source>
</evidence>
<dbReference type="EMBL" id="BSXT01005052">
    <property type="protein sequence ID" value="GMF59514.1"/>
    <property type="molecule type" value="Genomic_DNA"/>
</dbReference>
<comment type="caution">
    <text evidence="1">The sequence shown here is derived from an EMBL/GenBank/DDBJ whole genome shotgun (WGS) entry which is preliminary data.</text>
</comment>
<protein>
    <submittedName>
        <fullName evidence="1">Unnamed protein product</fullName>
    </submittedName>
</protein>
<evidence type="ECO:0000313" key="2">
    <source>
        <dbReference type="Proteomes" id="UP001165121"/>
    </source>
</evidence>
<keyword evidence="2" id="KW-1185">Reference proteome</keyword>
<organism evidence="1 2">
    <name type="scientific">Phytophthora fragariaefolia</name>
    <dbReference type="NCBI Taxonomy" id="1490495"/>
    <lineage>
        <taxon>Eukaryota</taxon>
        <taxon>Sar</taxon>
        <taxon>Stramenopiles</taxon>
        <taxon>Oomycota</taxon>
        <taxon>Peronosporomycetes</taxon>
        <taxon>Peronosporales</taxon>
        <taxon>Peronosporaceae</taxon>
        <taxon>Phytophthora</taxon>
    </lineage>
</organism>
<sequence length="200" mass="22937">MRSLDASSSTPPDRSPVGYSVAGLHIRSTSTLVQHALVDTFGWATCSVATIHTEAVGERAASKQLEIPRRTLRDWMDNKQRIIEFKGAQTSKTTKGQGAKGILLFAHDLVTFMKDVRREEEYLTTGLMISFMKRHQSRWQKAYLDEKDNLEKDLSALMRLCQRLHRGNVEFCMFYFESELTFVISKVWFLCSEATAYKEE</sequence>
<reference evidence="1" key="1">
    <citation type="submission" date="2023-04" db="EMBL/GenBank/DDBJ databases">
        <title>Phytophthora fragariaefolia NBRC 109709.</title>
        <authorList>
            <person name="Ichikawa N."/>
            <person name="Sato H."/>
            <person name="Tonouchi N."/>
        </authorList>
    </citation>
    <scope>NUCLEOTIDE SEQUENCE</scope>
    <source>
        <strain evidence="1">NBRC 109709</strain>
    </source>
</reference>
<gene>
    <name evidence="1" type="ORF">Pfra01_002572500</name>
</gene>
<accession>A0A9W6Y8N3</accession>